<dbReference type="InterPro" id="IPR003755">
    <property type="entry name" value="HPr(Ser)_kin/Pase"/>
</dbReference>
<evidence type="ECO:0000259" key="10">
    <source>
        <dbReference type="Pfam" id="PF02603"/>
    </source>
</evidence>
<evidence type="ECO:0000256" key="8">
    <source>
        <dbReference type="ARBA" id="ARBA00023268"/>
    </source>
</evidence>
<evidence type="ECO:0000259" key="11">
    <source>
        <dbReference type="Pfam" id="PF07475"/>
    </source>
</evidence>
<dbReference type="InterPro" id="IPR028979">
    <property type="entry name" value="Ser_kin/Pase_Hpr-like_N_sf"/>
</dbReference>
<dbReference type="NCBIfam" id="TIGR00679">
    <property type="entry name" value="hpr-ser"/>
    <property type="match status" value="1"/>
</dbReference>
<keyword evidence="7" id="KW-0067">ATP-binding</keyword>
<dbReference type="HOGENOM" id="CLU_052030_0_1_14"/>
<keyword evidence="4" id="KW-0808">Transferase</keyword>
<feature type="domain" description="HPr(Ser) kinase/phosphorylase N-terminal" evidence="10">
    <location>
        <begin position="10"/>
        <end position="134"/>
    </location>
</feature>
<dbReference type="PANTHER" id="PTHR30305:SF1">
    <property type="entry name" value="HPR KINASE_PHOSPHORYLASE"/>
    <property type="match status" value="1"/>
</dbReference>
<comment type="catalytic activity">
    <reaction evidence="1">
        <text>[HPr protein]-L-serine + ATP = [HPr protein]-O-phospho-L-serine + ADP + H(+)</text>
        <dbReference type="Rhea" id="RHEA:46600"/>
        <dbReference type="Rhea" id="RHEA-COMP:11602"/>
        <dbReference type="Rhea" id="RHEA-COMP:11603"/>
        <dbReference type="ChEBI" id="CHEBI:15378"/>
        <dbReference type="ChEBI" id="CHEBI:29999"/>
        <dbReference type="ChEBI" id="CHEBI:30616"/>
        <dbReference type="ChEBI" id="CHEBI:83421"/>
        <dbReference type="ChEBI" id="CHEBI:456216"/>
    </reaction>
</comment>
<dbReference type="Proteomes" id="UP000030066">
    <property type="component" value="Chromosome"/>
</dbReference>
<dbReference type="GO" id="GO:0004674">
    <property type="term" value="F:protein serine/threonine kinase activity"/>
    <property type="evidence" value="ECO:0007669"/>
    <property type="project" value="UniProtKB-KW"/>
</dbReference>
<dbReference type="InterPro" id="IPR011126">
    <property type="entry name" value="Hpr_kin/Pase_Hpr_N"/>
</dbReference>
<dbReference type="InterPro" id="IPR011104">
    <property type="entry name" value="Hpr_kin/Pase_C"/>
</dbReference>
<dbReference type="STRING" id="1318617.MGM1_4210"/>
<evidence type="ECO:0000256" key="5">
    <source>
        <dbReference type="ARBA" id="ARBA00022741"/>
    </source>
</evidence>
<evidence type="ECO:0000256" key="6">
    <source>
        <dbReference type="ARBA" id="ARBA00022777"/>
    </source>
</evidence>
<dbReference type="eggNOG" id="COG1493">
    <property type="taxonomic scope" value="Bacteria"/>
</dbReference>
<feature type="domain" description="HPr kinase/phosphorylase C-terminal" evidence="11">
    <location>
        <begin position="144"/>
        <end position="314"/>
    </location>
</feature>
<comment type="catalytic activity">
    <reaction evidence="9">
        <text>[HPr protein]-O-phospho-L-serine + phosphate + H(+) = [HPr protein]-L-serine + diphosphate</text>
        <dbReference type="Rhea" id="RHEA:46604"/>
        <dbReference type="Rhea" id="RHEA-COMP:11602"/>
        <dbReference type="Rhea" id="RHEA-COMP:11603"/>
        <dbReference type="ChEBI" id="CHEBI:15378"/>
        <dbReference type="ChEBI" id="CHEBI:29999"/>
        <dbReference type="ChEBI" id="CHEBI:33019"/>
        <dbReference type="ChEBI" id="CHEBI:43474"/>
        <dbReference type="ChEBI" id="CHEBI:83421"/>
    </reaction>
</comment>
<keyword evidence="3" id="KW-0723">Serine/threonine-protein kinase</keyword>
<gene>
    <name evidence="12" type="primary">hprK</name>
    <name evidence="12" type="ORF">MGM1_4210</name>
</gene>
<dbReference type="InterPro" id="IPR025662">
    <property type="entry name" value="Sigma_54_int_dom_ATP-bd_1"/>
</dbReference>
<keyword evidence="6 12" id="KW-0418">Kinase</keyword>
<organism evidence="12 13">
    <name type="scientific">Candidatus Malacoplasma girerdii</name>
    <dbReference type="NCBI Taxonomy" id="1318617"/>
    <lineage>
        <taxon>Bacteria</taxon>
        <taxon>Bacillati</taxon>
        <taxon>Mycoplasmatota</taxon>
        <taxon>Mycoplasmoidales</taxon>
        <taxon>Mycoplasmoidaceae</taxon>
        <taxon>Malacoplasma</taxon>
    </lineage>
</organism>
<dbReference type="KEGG" id="mgj:MGM1_4210"/>
<keyword evidence="13" id="KW-1185">Reference proteome</keyword>
<dbReference type="GO" id="GO:0000155">
    <property type="term" value="F:phosphorelay sensor kinase activity"/>
    <property type="evidence" value="ECO:0007669"/>
    <property type="project" value="InterPro"/>
</dbReference>
<evidence type="ECO:0000256" key="7">
    <source>
        <dbReference type="ARBA" id="ARBA00022840"/>
    </source>
</evidence>
<dbReference type="InterPro" id="IPR027417">
    <property type="entry name" value="P-loop_NTPase"/>
</dbReference>
<dbReference type="PANTHER" id="PTHR30305">
    <property type="entry name" value="PROTEIN YJDM-RELATED"/>
    <property type="match status" value="1"/>
</dbReference>
<dbReference type="CDD" id="cd01918">
    <property type="entry name" value="HprK_C"/>
    <property type="match status" value="1"/>
</dbReference>
<evidence type="ECO:0000313" key="12">
    <source>
        <dbReference type="EMBL" id="AIV03787.1"/>
    </source>
</evidence>
<dbReference type="GO" id="GO:0005524">
    <property type="term" value="F:ATP binding"/>
    <property type="evidence" value="ECO:0007669"/>
    <property type="project" value="UniProtKB-KW"/>
</dbReference>
<comment type="similarity">
    <text evidence="2">Belongs to the HPrK/P family.</text>
</comment>
<proteinExistence type="inferred from homology"/>
<name>A0A097ST86_9BACT</name>
<dbReference type="PROSITE" id="PS00675">
    <property type="entry name" value="SIGMA54_INTERACT_1"/>
    <property type="match status" value="1"/>
</dbReference>
<dbReference type="Pfam" id="PF07475">
    <property type="entry name" value="Hpr_kinase_C"/>
    <property type="match status" value="1"/>
</dbReference>
<keyword evidence="8" id="KW-0511">Multifunctional enzyme</keyword>
<evidence type="ECO:0000313" key="13">
    <source>
        <dbReference type="Proteomes" id="UP000030066"/>
    </source>
</evidence>
<dbReference type="SUPFAM" id="SSF75138">
    <property type="entry name" value="HprK N-terminal domain-like"/>
    <property type="match status" value="1"/>
</dbReference>
<keyword evidence="5" id="KW-0547">Nucleotide-binding</keyword>
<dbReference type="EMBL" id="CP007711">
    <property type="protein sequence ID" value="AIV03787.1"/>
    <property type="molecule type" value="Genomic_DNA"/>
</dbReference>
<protein>
    <submittedName>
        <fullName evidence="12">HPr kinase/phosphatase</fullName>
    </submittedName>
</protein>
<sequence length="322" mass="36061">MANKNQMKTIKVAELLKRFDHEILHKGNLNTDKIYSPTLNRVGLELAYCNNPNHQFHNINSTVLLGTNESEYLLSLKDVRRVEKAFKKVIDLTPPVIILCEGFDRTLGEIFKKVAVNTKAKTTIVYSSLHLHQLYLAIAGWINEQLAEYTLIHGTLMSIDGMGVLIQGESGVGKSEVALQLIRQNALFIADDAVEATNLGNKIFAKSSDIAGKFLEVRGIGLINIIQMFGVSKVKSSSTIDLVITLIKSENVQRQYFERVGEKQQYLNILNASIPHYRIPVTYGRDVANMIQAAVADYKMRSEGYNSASEYINKLNSILKNK</sequence>
<dbReference type="Gene3D" id="3.40.50.300">
    <property type="entry name" value="P-loop containing nucleotide triphosphate hydrolases"/>
    <property type="match status" value="1"/>
</dbReference>
<dbReference type="GO" id="GO:0006109">
    <property type="term" value="P:regulation of carbohydrate metabolic process"/>
    <property type="evidence" value="ECO:0007669"/>
    <property type="project" value="InterPro"/>
</dbReference>
<dbReference type="SUPFAM" id="SSF53795">
    <property type="entry name" value="PEP carboxykinase-like"/>
    <property type="match status" value="1"/>
</dbReference>
<accession>A0A097ST86</accession>
<dbReference type="Pfam" id="PF02603">
    <property type="entry name" value="Hpr_kinase_N"/>
    <property type="match status" value="1"/>
</dbReference>
<evidence type="ECO:0000256" key="4">
    <source>
        <dbReference type="ARBA" id="ARBA00022679"/>
    </source>
</evidence>
<reference evidence="12 13" key="1">
    <citation type="journal article" date="2014" name="PLoS ONE">
        <title>An emerging Mycoplasma associated with trichomoniasis, vaginal infection and disease.</title>
        <authorList>
            <consortium name="Vaginal Microbiome Consortium"/>
            <person name="Fettweis J.M."/>
            <person name="Serrano M.G."/>
            <person name="Huang B."/>
            <person name="Brooks J.P."/>
            <person name="Glascock A.L."/>
            <person name="Sheth N.U."/>
            <person name="Strauss J.F.III."/>
            <person name="Jefferson K.K."/>
            <person name="Buck G.A."/>
        </authorList>
    </citation>
    <scope>NUCLEOTIDE SEQUENCE [LARGE SCALE GENOMIC DNA]</scope>
    <source>
        <strain evidence="12 13">VCU_M1</strain>
    </source>
</reference>
<evidence type="ECO:0000256" key="2">
    <source>
        <dbReference type="ARBA" id="ARBA00006883"/>
    </source>
</evidence>
<evidence type="ECO:0000256" key="1">
    <source>
        <dbReference type="ARBA" id="ARBA00001120"/>
    </source>
</evidence>
<dbReference type="Gene3D" id="3.40.1390.20">
    <property type="entry name" value="HprK N-terminal domain-like"/>
    <property type="match status" value="1"/>
</dbReference>
<evidence type="ECO:0000256" key="9">
    <source>
        <dbReference type="ARBA" id="ARBA00047657"/>
    </source>
</evidence>
<evidence type="ECO:0000256" key="3">
    <source>
        <dbReference type="ARBA" id="ARBA00022527"/>
    </source>
</evidence>
<dbReference type="AlphaFoldDB" id="A0A097ST86"/>